<feature type="non-terminal residue" evidence="1">
    <location>
        <position position="76"/>
    </location>
</feature>
<sequence>MFNCEAPHGAVLVLPHGAQLEKLENLDNVRQYAAQNAESWYRYINGARGRGLGNGSLYLVTGCEKTQSWGMASFDN</sequence>
<dbReference type="AlphaFoldDB" id="A0AAD7GZM4"/>
<reference evidence="1" key="1">
    <citation type="submission" date="2023-03" db="EMBL/GenBank/DDBJ databases">
        <title>Massive genome expansion in bonnet fungi (Mycena s.s.) driven by repeated elements and novel gene families across ecological guilds.</title>
        <authorList>
            <consortium name="Lawrence Berkeley National Laboratory"/>
            <person name="Harder C.B."/>
            <person name="Miyauchi S."/>
            <person name="Viragh M."/>
            <person name="Kuo A."/>
            <person name="Thoen E."/>
            <person name="Andreopoulos B."/>
            <person name="Lu D."/>
            <person name="Skrede I."/>
            <person name="Drula E."/>
            <person name="Henrissat B."/>
            <person name="Morin E."/>
            <person name="Kohler A."/>
            <person name="Barry K."/>
            <person name="LaButti K."/>
            <person name="Morin E."/>
            <person name="Salamov A."/>
            <person name="Lipzen A."/>
            <person name="Mereny Z."/>
            <person name="Hegedus B."/>
            <person name="Baldrian P."/>
            <person name="Stursova M."/>
            <person name="Weitz H."/>
            <person name="Taylor A."/>
            <person name="Grigoriev I.V."/>
            <person name="Nagy L.G."/>
            <person name="Martin F."/>
            <person name="Kauserud H."/>
        </authorList>
    </citation>
    <scope>NUCLEOTIDE SEQUENCE</scope>
    <source>
        <strain evidence="1">CBHHK067</strain>
    </source>
</reference>
<comment type="caution">
    <text evidence="1">The sequence shown here is derived from an EMBL/GenBank/DDBJ whole genome shotgun (WGS) entry which is preliminary data.</text>
</comment>
<protein>
    <submittedName>
        <fullName evidence="1">Uncharacterized protein</fullName>
    </submittedName>
</protein>
<evidence type="ECO:0000313" key="1">
    <source>
        <dbReference type="EMBL" id="KAJ7708866.1"/>
    </source>
</evidence>
<name>A0AAD7GZM4_MYCRO</name>
<accession>A0AAD7GZM4</accession>
<proteinExistence type="predicted"/>
<gene>
    <name evidence="1" type="ORF">B0H17DRAFT_971465</name>
</gene>
<dbReference type="Proteomes" id="UP001221757">
    <property type="component" value="Unassembled WGS sequence"/>
</dbReference>
<evidence type="ECO:0000313" key="2">
    <source>
        <dbReference type="Proteomes" id="UP001221757"/>
    </source>
</evidence>
<keyword evidence="2" id="KW-1185">Reference proteome</keyword>
<organism evidence="1 2">
    <name type="scientific">Mycena rosella</name>
    <name type="common">Pink bonnet</name>
    <name type="synonym">Agaricus rosellus</name>
    <dbReference type="NCBI Taxonomy" id="1033263"/>
    <lineage>
        <taxon>Eukaryota</taxon>
        <taxon>Fungi</taxon>
        <taxon>Dikarya</taxon>
        <taxon>Basidiomycota</taxon>
        <taxon>Agaricomycotina</taxon>
        <taxon>Agaricomycetes</taxon>
        <taxon>Agaricomycetidae</taxon>
        <taxon>Agaricales</taxon>
        <taxon>Marasmiineae</taxon>
        <taxon>Mycenaceae</taxon>
        <taxon>Mycena</taxon>
    </lineage>
</organism>
<dbReference type="EMBL" id="JARKIE010000003">
    <property type="protein sequence ID" value="KAJ7708866.1"/>
    <property type="molecule type" value="Genomic_DNA"/>
</dbReference>